<gene>
    <name evidence="2" type="ORF">CR203_05720</name>
</gene>
<comment type="caution">
    <text evidence="2">The sequence shown here is derived from an EMBL/GenBank/DDBJ whole genome shotgun (WGS) entry which is preliminary data.</text>
</comment>
<evidence type="ECO:0000313" key="3">
    <source>
        <dbReference type="Proteomes" id="UP000281498"/>
    </source>
</evidence>
<dbReference type="EMBL" id="PDOE01000002">
    <property type="protein sequence ID" value="RKL68001.1"/>
    <property type="molecule type" value="Genomic_DNA"/>
</dbReference>
<dbReference type="OrthoDB" id="282803at2"/>
<proteinExistence type="predicted"/>
<name>A0A3A9KBZ0_9BACI</name>
<feature type="transmembrane region" description="Helical" evidence="1">
    <location>
        <begin position="44"/>
        <end position="68"/>
    </location>
</feature>
<organism evidence="2 3">
    <name type="scientific">Salipaludibacillus neizhouensis</name>
    <dbReference type="NCBI Taxonomy" id="885475"/>
    <lineage>
        <taxon>Bacteria</taxon>
        <taxon>Bacillati</taxon>
        <taxon>Bacillota</taxon>
        <taxon>Bacilli</taxon>
        <taxon>Bacillales</taxon>
        <taxon>Bacillaceae</taxon>
    </lineage>
</organism>
<sequence>MSQPSRVRSVVKALALMTTISSYFIGSIVIGVFAGIWLDNYFNTSGVFLIIGFFLGLGTAVMGIYYAVRKFLGGNQYE</sequence>
<evidence type="ECO:0000313" key="2">
    <source>
        <dbReference type="EMBL" id="RKL68001.1"/>
    </source>
</evidence>
<keyword evidence="3" id="KW-1185">Reference proteome</keyword>
<dbReference type="Pfam" id="PF09527">
    <property type="entry name" value="ATPase_gene1"/>
    <property type="match status" value="1"/>
</dbReference>
<keyword evidence="1" id="KW-0812">Transmembrane</keyword>
<accession>A0A3A9KBZ0</accession>
<evidence type="ECO:0008006" key="4">
    <source>
        <dbReference type="Google" id="ProtNLM"/>
    </source>
</evidence>
<reference evidence="2 3" key="1">
    <citation type="submission" date="2017-10" db="EMBL/GenBank/DDBJ databases">
        <title>Bacillus sp. nov., a halophilic bacterium isolated from a Keqin Lake.</title>
        <authorList>
            <person name="Wang H."/>
        </authorList>
    </citation>
    <scope>NUCLEOTIDE SEQUENCE [LARGE SCALE GENOMIC DNA]</scope>
    <source>
        <strain evidence="2 3">KCTC 13187</strain>
    </source>
</reference>
<evidence type="ECO:0000256" key="1">
    <source>
        <dbReference type="SAM" id="Phobius"/>
    </source>
</evidence>
<feature type="transmembrane region" description="Helical" evidence="1">
    <location>
        <begin position="12"/>
        <end position="38"/>
    </location>
</feature>
<dbReference type="AlphaFoldDB" id="A0A3A9KBZ0"/>
<keyword evidence="1" id="KW-1133">Transmembrane helix</keyword>
<keyword evidence="1" id="KW-0472">Membrane</keyword>
<protein>
    <recommendedName>
        <fullName evidence="4">AtpZ/AtpI family protein</fullName>
    </recommendedName>
</protein>
<dbReference type="InterPro" id="IPR032820">
    <property type="entry name" value="ATPase_put"/>
</dbReference>
<dbReference type="Proteomes" id="UP000281498">
    <property type="component" value="Unassembled WGS sequence"/>
</dbReference>